<dbReference type="Gene3D" id="3.40.1400.10">
    <property type="entry name" value="Sugar-phosphate isomerase, RpiB/LacA/LacB"/>
    <property type="match status" value="1"/>
</dbReference>
<dbReference type="AlphaFoldDB" id="A0A0F8XA67"/>
<dbReference type="Proteomes" id="UP000034291">
    <property type="component" value="Unassembled WGS sequence"/>
</dbReference>
<dbReference type="GO" id="GO:0016567">
    <property type="term" value="P:protein ubiquitination"/>
    <property type="evidence" value="ECO:0007669"/>
    <property type="project" value="InterPro"/>
</dbReference>
<protein>
    <recommendedName>
        <fullName evidence="2">peptidylprolyl isomerase</fullName>
        <ecNumber evidence="2">5.2.1.8</ecNumber>
    </recommendedName>
</protein>
<evidence type="ECO:0000256" key="4">
    <source>
        <dbReference type="ARBA" id="ARBA00023235"/>
    </source>
</evidence>
<proteinExistence type="inferred from homology"/>
<sequence>MSTDQKLRIVFACDEAGQPYKEALKAALAKNPNVGEIFDVGVDSTSDKTAYPHPAVNGAKLIRDGKADRGLFICGTGLGVAISANKVPGIRAVTAHDSFSVERSILSNDAQVLCFGQRVIGIELAKRLASEWVTYRFDPKSASAPKVQAIKDYEAEFAAGHNMNHRTETDLEEVKRHTLLRRAFVPSAAMSFELKERGNQLFKEGDYNGAEEFYSQAILKNPREPTFFTNRALTRMRLEQWAGVEHDARTAIDLYGPKSPNSLKSRYYLAQALLGLQRPQEAYEVAIDAYRASLAAKSVQSENLSKTVLRAKQQIWAAKETARLREMSETLRTVELLIEADLDRALADLQAQLDRGEIGQTGFVEDQKALREDAEKHTQNVRDAFRLSSQGEIQERVVPDYLVDGITFEIMHDPVMTPSGTSFDRIGITKYVEQAAVDPITRTPMTVSDLRSNYALKSACEEFLTKNGWAVDW</sequence>
<organism evidence="7 8">
    <name type="scientific">Aspergillus rambellii</name>
    <dbReference type="NCBI Taxonomy" id="308745"/>
    <lineage>
        <taxon>Eukaryota</taxon>
        <taxon>Fungi</taxon>
        <taxon>Dikarya</taxon>
        <taxon>Ascomycota</taxon>
        <taxon>Pezizomycotina</taxon>
        <taxon>Eurotiomycetes</taxon>
        <taxon>Eurotiomycetidae</taxon>
        <taxon>Eurotiales</taxon>
        <taxon>Aspergillaceae</taxon>
        <taxon>Aspergillus</taxon>
        <taxon>Aspergillus subgen. Nidulantes</taxon>
    </lineage>
</organism>
<dbReference type="NCBIfam" id="TIGR00689">
    <property type="entry name" value="rpiB_lacA_lacB"/>
    <property type="match status" value="1"/>
</dbReference>
<dbReference type="Gene3D" id="3.30.40.10">
    <property type="entry name" value="Zinc/RING finger domain, C3HC4 (zinc finger)"/>
    <property type="match status" value="1"/>
</dbReference>
<keyword evidence="8" id="KW-1185">Reference proteome</keyword>
<dbReference type="InterPro" id="IPR013083">
    <property type="entry name" value="Znf_RING/FYVE/PHD"/>
</dbReference>
<dbReference type="GO" id="GO:0003755">
    <property type="term" value="F:peptidyl-prolyl cis-trans isomerase activity"/>
    <property type="evidence" value="ECO:0007669"/>
    <property type="project" value="UniProtKB-KW"/>
</dbReference>
<keyword evidence="4" id="KW-0413">Isomerase</keyword>
<evidence type="ECO:0000313" key="8">
    <source>
        <dbReference type="Proteomes" id="UP000034291"/>
    </source>
</evidence>
<dbReference type="PANTHER" id="PTHR43732:SF1">
    <property type="entry name" value="RIBOSE 5-PHOSPHATE ISOMERASE"/>
    <property type="match status" value="1"/>
</dbReference>
<dbReference type="OrthoDB" id="629492at2759"/>
<dbReference type="InterPro" id="IPR011860">
    <property type="entry name" value="Rib-5-P_Isoase_Actino"/>
</dbReference>
<evidence type="ECO:0000313" key="7">
    <source>
        <dbReference type="EMBL" id="KKK26445.1"/>
    </source>
</evidence>
<gene>
    <name evidence="7" type="ORF">ARAM_000249</name>
</gene>
<reference evidence="7 8" key="1">
    <citation type="submission" date="2015-02" db="EMBL/GenBank/DDBJ databases">
        <title>Draft Genome Sequences of Two Closely-Related Aflatoxigenic Aspergillus Species Obtained from the Cote d'Ivoire.</title>
        <authorList>
            <person name="Moore G.G."/>
            <person name="Beltz S.B."/>
            <person name="Mack B.M."/>
        </authorList>
    </citation>
    <scope>NUCLEOTIDE SEQUENCE [LARGE SCALE GENOMIC DNA]</scope>
    <source>
        <strain evidence="7 8">SRRC1468</strain>
    </source>
</reference>
<dbReference type="EMBL" id="JZBS01000375">
    <property type="protein sequence ID" value="KKK26445.1"/>
    <property type="molecule type" value="Genomic_DNA"/>
</dbReference>
<dbReference type="Gene3D" id="1.25.40.10">
    <property type="entry name" value="Tetratricopeptide repeat domain"/>
    <property type="match status" value="1"/>
</dbReference>
<evidence type="ECO:0000259" key="6">
    <source>
        <dbReference type="PROSITE" id="PS51698"/>
    </source>
</evidence>
<dbReference type="FunFam" id="3.40.1400.10:FF:000004">
    <property type="entry name" value="Ribose 5-phosphate isomerase"/>
    <property type="match status" value="1"/>
</dbReference>
<dbReference type="SUPFAM" id="SSF48452">
    <property type="entry name" value="TPR-like"/>
    <property type="match status" value="1"/>
</dbReference>
<dbReference type="SMART" id="SM00504">
    <property type="entry name" value="Ubox"/>
    <property type="match status" value="1"/>
</dbReference>
<dbReference type="STRING" id="308745.A0A0F8XA67"/>
<comment type="caution">
    <text evidence="7">The sequence shown here is derived from an EMBL/GenBank/DDBJ whole genome shotgun (WGS) entry which is preliminary data.</text>
</comment>
<accession>A0A0F8XA67</accession>
<dbReference type="NCBIfam" id="TIGR02133">
    <property type="entry name" value="RPI_actino"/>
    <property type="match status" value="1"/>
</dbReference>
<dbReference type="EC" id="5.2.1.8" evidence="2"/>
<dbReference type="PANTHER" id="PTHR43732">
    <property type="entry name" value="RIBOSE 5-PHOSPHATE ISOMERASE-RELATED"/>
    <property type="match status" value="1"/>
</dbReference>
<dbReference type="SUPFAM" id="SSF89623">
    <property type="entry name" value="Ribose/Galactose isomerase RpiB/AlsB"/>
    <property type="match status" value="1"/>
</dbReference>
<evidence type="ECO:0000256" key="2">
    <source>
        <dbReference type="ARBA" id="ARBA00013194"/>
    </source>
</evidence>
<dbReference type="SUPFAM" id="SSF57850">
    <property type="entry name" value="RING/U-box"/>
    <property type="match status" value="1"/>
</dbReference>
<keyword evidence="3" id="KW-0697">Rotamase</keyword>
<dbReference type="GO" id="GO:0005975">
    <property type="term" value="P:carbohydrate metabolic process"/>
    <property type="evidence" value="ECO:0007669"/>
    <property type="project" value="InterPro"/>
</dbReference>
<dbReference type="InterPro" id="IPR019734">
    <property type="entry name" value="TPR_rpt"/>
</dbReference>
<dbReference type="InterPro" id="IPR051812">
    <property type="entry name" value="SPI_LacAB/RpiB"/>
</dbReference>
<evidence type="ECO:0000256" key="1">
    <source>
        <dbReference type="ARBA" id="ARBA00008754"/>
    </source>
</evidence>
<dbReference type="Pfam" id="PF02502">
    <property type="entry name" value="LacAB_rpiB"/>
    <property type="match status" value="1"/>
</dbReference>
<dbReference type="InterPro" id="IPR036569">
    <property type="entry name" value="RpiB_LacA_LacB_sf"/>
</dbReference>
<comment type="similarity">
    <text evidence="1">Belongs to the LacAB/RpiB family.</text>
</comment>
<dbReference type="PROSITE" id="PS51698">
    <property type="entry name" value="U_BOX"/>
    <property type="match status" value="1"/>
</dbReference>
<dbReference type="PROSITE" id="PS50005">
    <property type="entry name" value="TPR"/>
    <property type="match status" value="1"/>
</dbReference>
<feature type="domain" description="U-box" evidence="6">
    <location>
        <begin position="397"/>
        <end position="470"/>
    </location>
</feature>
<dbReference type="InterPro" id="IPR003500">
    <property type="entry name" value="RpiB_LacA_LacB"/>
</dbReference>
<feature type="repeat" description="TPR" evidence="5">
    <location>
        <begin position="191"/>
        <end position="224"/>
    </location>
</feature>
<dbReference type="InterPro" id="IPR003613">
    <property type="entry name" value="Ubox_domain"/>
</dbReference>
<evidence type="ECO:0000256" key="3">
    <source>
        <dbReference type="ARBA" id="ARBA00023110"/>
    </source>
</evidence>
<dbReference type="InterPro" id="IPR011990">
    <property type="entry name" value="TPR-like_helical_dom_sf"/>
</dbReference>
<evidence type="ECO:0000256" key="5">
    <source>
        <dbReference type="PROSITE-ProRule" id="PRU00339"/>
    </source>
</evidence>
<name>A0A0F8XA67_9EURO</name>
<dbReference type="GO" id="GO:0004842">
    <property type="term" value="F:ubiquitin-protein transferase activity"/>
    <property type="evidence" value="ECO:0007669"/>
    <property type="project" value="InterPro"/>
</dbReference>
<keyword evidence="5" id="KW-0802">TPR repeat</keyword>
<dbReference type="Pfam" id="PF04564">
    <property type="entry name" value="U-box"/>
    <property type="match status" value="1"/>
</dbReference>